<evidence type="ECO:0000256" key="8">
    <source>
        <dbReference type="ARBA" id="ARBA00023136"/>
    </source>
</evidence>
<protein>
    <recommendedName>
        <fullName evidence="9">Sec-independent protein translocase protein TatA</fullName>
    </recommendedName>
</protein>
<name>A0A2U1FBD6_9PSEU</name>
<keyword evidence="5 9" id="KW-0653">Protein transport</keyword>
<comment type="caution">
    <text evidence="11">The sequence shown here is derived from an EMBL/GenBank/DDBJ whole genome shotgun (WGS) entry which is preliminary data.</text>
</comment>
<evidence type="ECO:0000313" key="11">
    <source>
        <dbReference type="EMBL" id="PVZ09439.1"/>
    </source>
</evidence>
<keyword evidence="6 9" id="KW-1133">Transmembrane helix</keyword>
<sequence>MTGALSPSHWLVILVVVLLLFGAKRLPDAARGVGRSLRIFKAETSALSEDGKKDPEPALEPGTVAATGSPATGSPATGSPATGSPATADAPATRTTNSSTV</sequence>
<dbReference type="NCBIfam" id="NF001854">
    <property type="entry name" value="PRK00575.1"/>
    <property type="match status" value="1"/>
</dbReference>
<feature type="compositionally biased region" description="Low complexity" evidence="10">
    <location>
        <begin position="85"/>
        <end position="101"/>
    </location>
</feature>
<evidence type="ECO:0000256" key="2">
    <source>
        <dbReference type="ARBA" id="ARBA00022448"/>
    </source>
</evidence>
<evidence type="ECO:0000256" key="10">
    <source>
        <dbReference type="SAM" id="MobiDB-lite"/>
    </source>
</evidence>
<keyword evidence="3 9" id="KW-1003">Cell membrane</keyword>
<evidence type="ECO:0000256" key="3">
    <source>
        <dbReference type="ARBA" id="ARBA00022475"/>
    </source>
</evidence>
<comment type="subcellular location">
    <subcellularLocation>
        <location evidence="1 9">Cell membrane</location>
        <topology evidence="1 9">Single-pass membrane protein</topology>
    </subcellularLocation>
</comment>
<proteinExistence type="inferred from homology"/>
<feature type="compositionally biased region" description="Polar residues" evidence="10">
    <location>
        <begin position="69"/>
        <end position="84"/>
    </location>
</feature>
<dbReference type="GO" id="GO:0043953">
    <property type="term" value="P:protein transport by the Tat complex"/>
    <property type="evidence" value="ECO:0007669"/>
    <property type="project" value="UniProtKB-UniRule"/>
</dbReference>
<dbReference type="GO" id="GO:0033281">
    <property type="term" value="C:TAT protein transport complex"/>
    <property type="evidence" value="ECO:0007669"/>
    <property type="project" value="UniProtKB-UniRule"/>
</dbReference>
<dbReference type="NCBIfam" id="TIGR01411">
    <property type="entry name" value="tatAE"/>
    <property type="match status" value="1"/>
</dbReference>
<dbReference type="InterPro" id="IPR003369">
    <property type="entry name" value="TatA/B/E"/>
</dbReference>
<dbReference type="GO" id="GO:0008320">
    <property type="term" value="F:protein transmembrane transporter activity"/>
    <property type="evidence" value="ECO:0007669"/>
    <property type="project" value="UniProtKB-UniRule"/>
</dbReference>
<keyword evidence="8 9" id="KW-0472">Membrane</keyword>
<keyword evidence="4 9" id="KW-0812">Transmembrane</keyword>
<keyword evidence="12" id="KW-1185">Reference proteome</keyword>
<dbReference type="EMBL" id="QEKW01000006">
    <property type="protein sequence ID" value="PVZ09439.1"/>
    <property type="molecule type" value="Genomic_DNA"/>
</dbReference>
<feature type="region of interest" description="Disordered" evidence="10">
    <location>
        <begin position="44"/>
        <end position="101"/>
    </location>
</feature>
<dbReference type="PANTHER" id="PTHR42982:SF8">
    <property type="entry name" value="SEC-INDEPENDENT PROTEIN TRANSLOCASE PROTEIN TATA"/>
    <property type="match status" value="1"/>
</dbReference>
<dbReference type="Pfam" id="PF02416">
    <property type="entry name" value="TatA_B_E"/>
    <property type="match status" value="1"/>
</dbReference>
<dbReference type="InterPro" id="IPR006312">
    <property type="entry name" value="TatA/E"/>
</dbReference>
<evidence type="ECO:0000256" key="4">
    <source>
        <dbReference type="ARBA" id="ARBA00022692"/>
    </source>
</evidence>
<evidence type="ECO:0000313" key="12">
    <source>
        <dbReference type="Proteomes" id="UP000245639"/>
    </source>
</evidence>
<organism evidence="11 12">
    <name type="scientific">Actinomycetospora cinnamomea</name>
    <dbReference type="NCBI Taxonomy" id="663609"/>
    <lineage>
        <taxon>Bacteria</taxon>
        <taxon>Bacillati</taxon>
        <taxon>Actinomycetota</taxon>
        <taxon>Actinomycetes</taxon>
        <taxon>Pseudonocardiales</taxon>
        <taxon>Pseudonocardiaceae</taxon>
        <taxon>Actinomycetospora</taxon>
    </lineage>
</organism>
<gene>
    <name evidence="9" type="primary">tatA</name>
    <name evidence="11" type="ORF">C8D89_10698</name>
</gene>
<keyword evidence="7 9" id="KW-0811">Translocation</keyword>
<comment type="subunit">
    <text evidence="9">The Tat system comprises two distinct complexes: a TatABC complex, containing multiple copies of TatA, TatB and TatC subunits, and a separate TatA complex, containing only TatA subunits. Substrates initially bind to the TatABC complex, which probably triggers association of the separate TatA complex to form the active translocon.</text>
</comment>
<evidence type="ECO:0000256" key="1">
    <source>
        <dbReference type="ARBA" id="ARBA00004162"/>
    </source>
</evidence>
<keyword evidence="2 9" id="KW-0813">Transport</keyword>
<dbReference type="PANTHER" id="PTHR42982">
    <property type="entry name" value="SEC-INDEPENDENT PROTEIN TRANSLOCASE PROTEIN TATA"/>
    <property type="match status" value="1"/>
</dbReference>
<comment type="similarity">
    <text evidence="9">Belongs to the TatA/E family.</text>
</comment>
<dbReference type="OrthoDB" id="5245163at2"/>
<dbReference type="RefSeq" id="WP_116708636.1">
    <property type="nucleotide sequence ID" value="NZ_QEKW01000006.1"/>
</dbReference>
<accession>A0A2U1FBD6</accession>
<comment type="function">
    <text evidence="9">Part of the twin-arginine translocation (Tat) system that transports large folded proteins containing a characteristic twin-arginine motif in their signal peptide across membranes. TatA could form the protein-conducting channel of the Tat system.</text>
</comment>
<evidence type="ECO:0000256" key="9">
    <source>
        <dbReference type="HAMAP-Rule" id="MF_00236"/>
    </source>
</evidence>
<reference evidence="11 12" key="1">
    <citation type="submission" date="2018-04" db="EMBL/GenBank/DDBJ databases">
        <title>Genomic Encyclopedia of Type Strains, Phase IV (KMG-IV): sequencing the most valuable type-strain genomes for metagenomic binning, comparative biology and taxonomic classification.</title>
        <authorList>
            <person name="Goeker M."/>
        </authorList>
    </citation>
    <scope>NUCLEOTIDE SEQUENCE [LARGE SCALE GENOMIC DNA]</scope>
    <source>
        <strain evidence="11 12">DSM 45771</strain>
    </source>
</reference>
<dbReference type="HAMAP" id="MF_00236">
    <property type="entry name" value="TatA_E"/>
    <property type="match status" value="1"/>
</dbReference>
<dbReference type="Gene3D" id="1.20.5.3310">
    <property type="match status" value="1"/>
</dbReference>
<evidence type="ECO:0000256" key="6">
    <source>
        <dbReference type="ARBA" id="ARBA00022989"/>
    </source>
</evidence>
<evidence type="ECO:0000256" key="5">
    <source>
        <dbReference type="ARBA" id="ARBA00022927"/>
    </source>
</evidence>
<dbReference type="Proteomes" id="UP000245639">
    <property type="component" value="Unassembled WGS sequence"/>
</dbReference>
<evidence type="ECO:0000256" key="7">
    <source>
        <dbReference type="ARBA" id="ARBA00023010"/>
    </source>
</evidence>
<dbReference type="AlphaFoldDB" id="A0A2U1FBD6"/>